<dbReference type="SMR" id="A0A854QPL7"/>
<comment type="similarity">
    <text evidence="2">Belongs to the HFCD (homooligomeric flavin containing Cys decarboxylase) superfamily.</text>
</comment>
<feature type="compositionally biased region" description="Low complexity" evidence="3">
    <location>
        <begin position="269"/>
        <end position="283"/>
    </location>
</feature>
<dbReference type="PANTHER" id="PTHR14359">
    <property type="entry name" value="HOMO-OLIGOMERIC FLAVIN CONTAINING CYS DECARBOXYLASE FAMILY"/>
    <property type="match status" value="1"/>
</dbReference>
<dbReference type="Proteomes" id="UP000199727">
    <property type="component" value="Unassembled WGS sequence"/>
</dbReference>
<dbReference type="GO" id="GO:0010181">
    <property type="term" value="F:FMN binding"/>
    <property type="evidence" value="ECO:0007669"/>
    <property type="project" value="TreeGrafter"/>
</dbReference>
<dbReference type="EMBL" id="AMKT01000007">
    <property type="protein sequence ID" value="OXG29866.1"/>
    <property type="molecule type" value="Genomic_DNA"/>
</dbReference>
<dbReference type="AlphaFoldDB" id="A0A854QPL7"/>
<proteinExistence type="inferred from homology"/>
<evidence type="ECO:0000256" key="1">
    <source>
        <dbReference type="ARBA" id="ARBA00022993"/>
    </source>
</evidence>
<dbReference type="SUPFAM" id="SSF52507">
    <property type="entry name" value="Homo-oligomeric flavin-containing Cys decarboxylases, HFCD"/>
    <property type="match status" value="1"/>
</dbReference>
<feature type="domain" description="Flavoprotein" evidence="4">
    <location>
        <begin position="36"/>
        <end position="229"/>
    </location>
</feature>
<evidence type="ECO:0000313" key="5">
    <source>
        <dbReference type="EMBL" id="OXG29866.1"/>
    </source>
</evidence>
<keyword evidence="1" id="KW-0173">Coenzyme A biosynthesis</keyword>
<protein>
    <submittedName>
        <fullName evidence="5">Phosphopantothenoylcysteine decarboxylase</fullName>
    </submittedName>
</protein>
<dbReference type="PANTHER" id="PTHR14359:SF6">
    <property type="entry name" value="PHOSPHOPANTOTHENOYLCYSTEINE DECARBOXYLASE"/>
    <property type="match status" value="1"/>
</dbReference>
<dbReference type="GO" id="GO:0004633">
    <property type="term" value="F:phosphopantothenoylcysteine decarboxylase activity"/>
    <property type="evidence" value="ECO:0007669"/>
    <property type="project" value="TreeGrafter"/>
</dbReference>
<gene>
    <name evidence="5" type="ORF">C361_00300</name>
</gene>
<sequence length="325" mass="35059">MQPAQTHAAPVRKKPSRPFVSSHHRPADDVDDGIFRVVLITSGSVASIKAPDIVGALVKSPNIDVQVVATKASTYFYSQEDVDNSVRSALNLPDGQTGEHFGVRVWTDEDEWSDWKQVGEPILHIELRRWADLVVIAPCSADLLAKIAGGICDSLATSLLRALGPSTPVIVCPAMNTYMYQHRLTTRHLAVVQEDLGYLVSGPQGAGRLACGDDGPGKMTDWRDIVSLIEGFATMHQDRRAVVHPGHPLQESSDPPLPPPTETPPTPGRPSKSSSAVGSSSVSTQDRAPAKAPSDDVLTGIADWRSMTNELGGDGTAWRRKWWLG</sequence>
<dbReference type="Gene3D" id="3.40.50.1950">
    <property type="entry name" value="Flavin prenyltransferase-like"/>
    <property type="match status" value="1"/>
</dbReference>
<evidence type="ECO:0000256" key="2">
    <source>
        <dbReference type="ARBA" id="ARBA00038350"/>
    </source>
</evidence>
<comment type="caution">
    <text evidence="5">The sequence shown here is derived from an EMBL/GenBank/DDBJ whole genome shotgun (WGS) entry which is preliminary data.</text>
</comment>
<accession>A0A854QPL7</accession>
<dbReference type="Pfam" id="PF02441">
    <property type="entry name" value="Flavoprotein"/>
    <property type="match status" value="1"/>
</dbReference>
<organism evidence="5 6">
    <name type="scientific">Cryptococcus neoformans Tu259-1</name>
    <dbReference type="NCBI Taxonomy" id="1230072"/>
    <lineage>
        <taxon>Eukaryota</taxon>
        <taxon>Fungi</taxon>
        <taxon>Dikarya</taxon>
        <taxon>Basidiomycota</taxon>
        <taxon>Agaricomycotina</taxon>
        <taxon>Tremellomycetes</taxon>
        <taxon>Tremellales</taxon>
        <taxon>Cryptococcaceae</taxon>
        <taxon>Cryptococcus</taxon>
        <taxon>Cryptococcus neoformans species complex</taxon>
    </lineage>
</organism>
<reference evidence="5 6" key="1">
    <citation type="submission" date="2017-06" db="EMBL/GenBank/DDBJ databases">
        <title>Global population genomics of the pathogenic fungus Cryptococcus neoformans var. grubii.</title>
        <authorList>
            <person name="Cuomo C."/>
            <person name="Litvintseva A."/>
            <person name="Chen Y."/>
            <person name="Young S."/>
            <person name="Zeng Q."/>
            <person name="Chapman S."/>
            <person name="Gujja S."/>
            <person name="Saif S."/>
            <person name="Birren B."/>
        </authorList>
    </citation>
    <scope>NUCLEOTIDE SEQUENCE [LARGE SCALE GENOMIC DNA]</scope>
    <source>
        <strain evidence="5 6">Tu259-1</strain>
    </source>
</reference>
<dbReference type="OrthoDB" id="1532798at2759"/>
<dbReference type="InterPro" id="IPR036551">
    <property type="entry name" value="Flavin_trans-like"/>
</dbReference>
<dbReference type="GO" id="GO:0015937">
    <property type="term" value="P:coenzyme A biosynthetic process"/>
    <property type="evidence" value="ECO:0007669"/>
    <property type="project" value="UniProtKB-KW"/>
</dbReference>
<feature type="region of interest" description="Disordered" evidence="3">
    <location>
        <begin position="245"/>
        <end position="299"/>
    </location>
</feature>
<evidence type="ECO:0000256" key="3">
    <source>
        <dbReference type="SAM" id="MobiDB-lite"/>
    </source>
</evidence>
<feature type="compositionally biased region" description="Pro residues" evidence="3">
    <location>
        <begin position="255"/>
        <end position="268"/>
    </location>
</feature>
<dbReference type="InterPro" id="IPR003382">
    <property type="entry name" value="Flavoprotein"/>
</dbReference>
<feature type="region of interest" description="Disordered" evidence="3">
    <location>
        <begin position="1"/>
        <end position="25"/>
    </location>
</feature>
<name>A0A854QPL7_CRYNE</name>
<evidence type="ECO:0000313" key="6">
    <source>
        <dbReference type="Proteomes" id="UP000199727"/>
    </source>
</evidence>
<evidence type="ECO:0000259" key="4">
    <source>
        <dbReference type="Pfam" id="PF02441"/>
    </source>
</evidence>
<dbReference type="GO" id="GO:0071513">
    <property type="term" value="C:phosphopantothenoylcysteine decarboxylase complex"/>
    <property type="evidence" value="ECO:0007669"/>
    <property type="project" value="TreeGrafter"/>
</dbReference>